<dbReference type="Gene3D" id="2.60.40.3500">
    <property type="match status" value="1"/>
</dbReference>
<dbReference type="SUPFAM" id="SSF53187">
    <property type="entry name" value="Zn-dependent exopeptidases"/>
    <property type="match status" value="1"/>
</dbReference>
<dbReference type="GO" id="GO:0008745">
    <property type="term" value="F:N-acetylmuramoyl-L-alanine amidase activity"/>
    <property type="evidence" value="ECO:0007669"/>
    <property type="project" value="UniProtKB-EC"/>
</dbReference>
<protein>
    <recommendedName>
        <fullName evidence="2">N-acetylmuramoyl-L-alanine amidase</fullName>
        <ecNumber evidence="2">3.5.1.28</ecNumber>
    </recommendedName>
</protein>
<reference evidence="5" key="1">
    <citation type="journal article" date="2014" name="Int. J. Syst. Evol. Microbiol.">
        <title>Complete genome sequence of Corynebacterium casei LMG S-19264T (=DSM 44701T), isolated from a smear-ripened cheese.</title>
        <authorList>
            <consortium name="US DOE Joint Genome Institute (JGI-PGF)"/>
            <person name="Walter F."/>
            <person name="Albersmeier A."/>
            <person name="Kalinowski J."/>
            <person name="Ruckert C."/>
        </authorList>
    </citation>
    <scope>NUCLEOTIDE SEQUENCE</scope>
    <source>
        <strain evidence="5">CGMCC 1.12426</strain>
    </source>
</reference>
<evidence type="ECO:0000313" key="5">
    <source>
        <dbReference type="EMBL" id="GGB44217.1"/>
    </source>
</evidence>
<accession>A0A916TGW1</accession>
<gene>
    <name evidence="5" type="ORF">GCM10011316_15280</name>
</gene>
<evidence type="ECO:0000256" key="3">
    <source>
        <dbReference type="ARBA" id="ARBA00022801"/>
    </source>
</evidence>
<dbReference type="Pfam" id="PF01520">
    <property type="entry name" value="Amidase_3"/>
    <property type="match status" value="1"/>
</dbReference>
<dbReference type="EC" id="3.5.1.28" evidence="2"/>
<dbReference type="Gene3D" id="3.40.630.40">
    <property type="entry name" value="Zn-dependent exopeptidases"/>
    <property type="match status" value="1"/>
</dbReference>
<reference evidence="5" key="2">
    <citation type="submission" date="2020-09" db="EMBL/GenBank/DDBJ databases">
        <authorList>
            <person name="Sun Q."/>
            <person name="Zhou Y."/>
        </authorList>
    </citation>
    <scope>NUCLEOTIDE SEQUENCE</scope>
    <source>
        <strain evidence="5">CGMCC 1.12426</strain>
    </source>
</reference>
<dbReference type="CDD" id="cd02696">
    <property type="entry name" value="MurNAc-LAA"/>
    <property type="match status" value="1"/>
</dbReference>
<dbReference type="InterPro" id="IPR050695">
    <property type="entry name" value="N-acetylmuramoyl_amidase_3"/>
</dbReference>
<sequence length="434" mass="47690">MVVMTSIFSRLGVAIRRCTVRAILPAFLAMLGLFVLAPETLAEPAGGAFEKLPRVSGARVAGDEVRTRFVLDLDAEVVPAISALPDPYRLIIDFPELDFDLPPEAGMAGRGLVSAWRYGVFAEGKSRIVLDVNGPVALDKTFLLPAIDDQPVRLVVDIVTATRNDFLSFAEETRQLRHKRAAENLGKGDRMPAKPERDRPLVVLDPGHGGIDAGAVGVGGTLEKAVVLDFSRLLREKLEATGRYEVKMTREDDTFIPLNERVQFGHDTAADLFISVHADSVRQGRTVVRGASVYTLSDRASDALAQELAERENRSDIIAGVELVTKTDEVTDILVDLARRETRNFSVHFARTLVAELESAVQLIKNPHRSAGFQVLRAHDVPSVLLELGYLSNEHDEKLLVSNAWRERMANAIVAAVDGFFRPRFAREGIQAVQ</sequence>
<comment type="caution">
    <text evidence="5">The sequence shown here is derived from an EMBL/GenBank/DDBJ whole genome shotgun (WGS) entry which is preliminary data.</text>
</comment>
<evidence type="ECO:0000256" key="1">
    <source>
        <dbReference type="ARBA" id="ARBA00001561"/>
    </source>
</evidence>
<comment type="catalytic activity">
    <reaction evidence="1">
        <text>Hydrolyzes the link between N-acetylmuramoyl residues and L-amino acid residues in certain cell-wall glycopeptides.</text>
        <dbReference type="EC" id="3.5.1.28"/>
    </reaction>
</comment>
<dbReference type="PANTHER" id="PTHR30404:SF0">
    <property type="entry name" value="N-ACETYLMURAMOYL-L-ALANINE AMIDASE AMIC"/>
    <property type="match status" value="1"/>
</dbReference>
<feature type="domain" description="MurNAc-LAA" evidence="4">
    <location>
        <begin position="262"/>
        <end position="418"/>
    </location>
</feature>
<dbReference type="GO" id="GO:0030288">
    <property type="term" value="C:outer membrane-bounded periplasmic space"/>
    <property type="evidence" value="ECO:0007669"/>
    <property type="project" value="TreeGrafter"/>
</dbReference>
<dbReference type="SMART" id="SM00646">
    <property type="entry name" value="Ami_3"/>
    <property type="match status" value="1"/>
</dbReference>
<dbReference type="RefSeq" id="WP_244299067.1">
    <property type="nucleotide sequence ID" value="NZ_BMFA01000004.1"/>
</dbReference>
<dbReference type="InterPro" id="IPR002508">
    <property type="entry name" value="MurNAc-LAA_cat"/>
</dbReference>
<keyword evidence="3" id="KW-0378">Hydrolase</keyword>
<name>A0A916TGW1_9HYPH</name>
<evidence type="ECO:0000259" key="4">
    <source>
        <dbReference type="SMART" id="SM00646"/>
    </source>
</evidence>
<evidence type="ECO:0000313" key="6">
    <source>
        <dbReference type="Proteomes" id="UP000605148"/>
    </source>
</evidence>
<evidence type="ECO:0000256" key="2">
    <source>
        <dbReference type="ARBA" id="ARBA00011901"/>
    </source>
</evidence>
<keyword evidence="6" id="KW-1185">Reference proteome</keyword>
<dbReference type="GO" id="GO:0009253">
    <property type="term" value="P:peptidoglycan catabolic process"/>
    <property type="evidence" value="ECO:0007669"/>
    <property type="project" value="InterPro"/>
</dbReference>
<dbReference type="InterPro" id="IPR021731">
    <property type="entry name" value="AMIN_dom"/>
</dbReference>
<dbReference type="PANTHER" id="PTHR30404">
    <property type="entry name" value="N-ACETYLMURAMOYL-L-ALANINE AMIDASE"/>
    <property type="match status" value="1"/>
</dbReference>
<proteinExistence type="predicted"/>
<organism evidence="5 6">
    <name type="scientific">Roseibium aquae</name>
    <dbReference type="NCBI Taxonomy" id="1323746"/>
    <lineage>
        <taxon>Bacteria</taxon>
        <taxon>Pseudomonadati</taxon>
        <taxon>Pseudomonadota</taxon>
        <taxon>Alphaproteobacteria</taxon>
        <taxon>Hyphomicrobiales</taxon>
        <taxon>Stappiaceae</taxon>
        <taxon>Roseibium</taxon>
    </lineage>
</organism>
<dbReference type="Proteomes" id="UP000605148">
    <property type="component" value="Unassembled WGS sequence"/>
</dbReference>
<dbReference type="Pfam" id="PF11741">
    <property type="entry name" value="AMIN"/>
    <property type="match status" value="1"/>
</dbReference>
<dbReference type="EMBL" id="BMFA01000004">
    <property type="protein sequence ID" value="GGB44217.1"/>
    <property type="molecule type" value="Genomic_DNA"/>
</dbReference>
<dbReference type="AlphaFoldDB" id="A0A916TGW1"/>